<feature type="region of interest" description="Disordered" evidence="2">
    <location>
        <begin position="1"/>
        <end position="39"/>
    </location>
</feature>
<reference evidence="4 5" key="1">
    <citation type="submission" date="2014-04" db="EMBL/GenBank/DDBJ databases">
        <authorList>
            <consortium name="DOE Joint Genome Institute"/>
            <person name="Kuo A."/>
            <person name="Tarkka M."/>
            <person name="Buscot F."/>
            <person name="Kohler A."/>
            <person name="Nagy L.G."/>
            <person name="Floudas D."/>
            <person name="Copeland A."/>
            <person name="Barry K.W."/>
            <person name="Cichocki N."/>
            <person name="Veneault-Fourrey C."/>
            <person name="LaButti K."/>
            <person name="Lindquist E.A."/>
            <person name="Lipzen A."/>
            <person name="Lundell T."/>
            <person name="Morin E."/>
            <person name="Murat C."/>
            <person name="Sun H."/>
            <person name="Tunlid A."/>
            <person name="Henrissat B."/>
            <person name="Grigoriev I.V."/>
            <person name="Hibbett D.S."/>
            <person name="Martin F."/>
            <person name="Nordberg H.P."/>
            <person name="Cantor M.N."/>
            <person name="Hua S.X."/>
        </authorList>
    </citation>
    <scope>NUCLEOTIDE SEQUENCE [LARGE SCALE GENOMIC DNA]</scope>
    <source>
        <strain evidence="4 5">F 1598</strain>
    </source>
</reference>
<feature type="domain" description="Cytochrome b5 heme-binding" evidence="3">
    <location>
        <begin position="29"/>
        <end position="124"/>
    </location>
</feature>
<evidence type="ECO:0000313" key="4">
    <source>
        <dbReference type="EMBL" id="KIM72388.1"/>
    </source>
</evidence>
<dbReference type="GO" id="GO:0005783">
    <property type="term" value="C:endoplasmic reticulum"/>
    <property type="evidence" value="ECO:0007669"/>
    <property type="project" value="TreeGrafter"/>
</dbReference>
<gene>
    <name evidence="4" type="ORF">PILCRDRAFT_829788</name>
</gene>
<dbReference type="AlphaFoldDB" id="A0A0C3AF12"/>
<proteinExistence type="inferred from homology"/>
<dbReference type="STRING" id="765440.A0A0C3AF12"/>
<dbReference type="InterPro" id="IPR001199">
    <property type="entry name" value="Cyt_B5-like_heme/steroid-bd"/>
</dbReference>
<protein>
    <recommendedName>
        <fullName evidence="3">Cytochrome b5 heme-binding domain-containing protein</fullName>
    </recommendedName>
</protein>
<dbReference type="InterPro" id="IPR036400">
    <property type="entry name" value="Cyt_B5-like_heme/steroid_sf"/>
</dbReference>
<dbReference type="HOGENOM" id="CLU_042860_3_1_1"/>
<organism evidence="4 5">
    <name type="scientific">Piloderma croceum (strain F 1598)</name>
    <dbReference type="NCBI Taxonomy" id="765440"/>
    <lineage>
        <taxon>Eukaryota</taxon>
        <taxon>Fungi</taxon>
        <taxon>Dikarya</taxon>
        <taxon>Basidiomycota</taxon>
        <taxon>Agaricomycotina</taxon>
        <taxon>Agaricomycetes</taxon>
        <taxon>Agaricomycetidae</taxon>
        <taxon>Atheliales</taxon>
        <taxon>Atheliaceae</taxon>
        <taxon>Piloderma</taxon>
    </lineage>
</organism>
<dbReference type="SMART" id="SM01117">
    <property type="entry name" value="Cyt-b5"/>
    <property type="match status" value="1"/>
</dbReference>
<dbReference type="OrthoDB" id="899at2759"/>
<dbReference type="EMBL" id="KN833136">
    <property type="protein sequence ID" value="KIM72388.1"/>
    <property type="molecule type" value="Genomic_DNA"/>
</dbReference>
<sequence length="124" mass="13715">MTSRAAQTYLKLAPPNPEVQTGSTPDTNISVQELQGHSGRDPDRLIYMAIKGIVFDVSVDPNFGQDGLFNIYTGKDASRALGMLSMQPADLVSDWETLTDSEKRVLDDWVMAFEKCFIIVGRVC</sequence>
<dbReference type="GO" id="GO:0016020">
    <property type="term" value="C:membrane"/>
    <property type="evidence" value="ECO:0007669"/>
    <property type="project" value="TreeGrafter"/>
</dbReference>
<feature type="non-terminal residue" evidence="4">
    <location>
        <position position="1"/>
    </location>
</feature>
<evidence type="ECO:0000256" key="2">
    <source>
        <dbReference type="SAM" id="MobiDB-lite"/>
    </source>
</evidence>
<evidence type="ECO:0000313" key="5">
    <source>
        <dbReference type="Proteomes" id="UP000054166"/>
    </source>
</evidence>
<keyword evidence="5" id="KW-1185">Reference proteome</keyword>
<reference evidence="5" key="2">
    <citation type="submission" date="2015-01" db="EMBL/GenBank/DDBJ databases">
        <title>Evolutionary Origins and Diversification of the Mycorrhizal Mutualists.</title>
        <authorList>
            <consortium name="DOE Joint Genome Institute"/>
            <consortium name="Mycorrhizal Genomics Consortium"/>
            <person name="Kohler A."/>
            <person name="Kuo A."/>
            <person name="Nagy L.G."/>
            <person name="Floudas D."/>
            <person name="Copeland A."/>
            <person name="Barry K.W."/>
            <person name="Cichocki N."/>
            <person name="Veneault-Fourrey C."/>
            <person name="LaButti K."/>
            <person name="Lindquist E.A."/>
            <person name="Lipzen A."/>
            <person name="Lundell T."/>
            <person name="Morin E."/>
            <person name="Murat C."/>
            <person name="Riley R."/>
            <person name="Ohm R."/>
            <person name="Sun H."/>
            <person name="Tunlid A."/>
            <person name="Henrissat B."/>
            <person name="Grigoriev I.V."/>
            <person name="Hibbett D.S."/>
            <person name="Martin F."/>
        </authorList>
    </citation>
    <scope>NUCLEOTIDE SEQUENCE [LARGE SCALE GENOMIC DNA]</scope>
    <source>
        <strain evidence="5">F 1598</strain>
    </source>
</reference>
<dbReference type="PANTHER" id="PTHR10281:SF115">
    <property type="entry name" value="BINDING PROTEIN, PUTATIVE (AFU_ORTHOLOGUE AFUA_4G06240)-RELATED"/>
    <property type="match status" value="1"/>
</dbReference>
<dbReference type="Proteomes" id="UP000054166">
    <property type="component" value="Unassembled WGS sequence"/>
</dbReference>
<dbReference type="Gene3D" id="3.10.120.10">
    <property type="entry name" value="Cytochrome b5-like heme/steroid binding domain"/>
    <property type="match status" value="1"/>
</dbReference>
<dbReference type="PANTHER" id="PTHR10281">
    <property type="entry name" value="MEMBRANE-ASSOCIATED PROGESTERONE RECEPTOR COMPONENT-RELATED"/>
    <property type="match status" value="1"/>
</dbReference>
<accession>A0A0C3AF12</accession>
<dbReference type="InterPro" id="IPR050577">
    <property type="entry name" value="MAPR/NEUFC/NENF-like"/>
</dbReference>
<dbReference type="InParanoid" id="A0A0C3AF12"/>
<evidence type="ECO:0000259" key="3">
    <source>
        <dbReference type="SMART" id="SM01117"/>
    </source>
</evidence>
<feature type="compositionally biased region" description="Polar residues" evidence="2">
    <location>
        <begin position="18"/>
        <end position="35"/>
    </location>
</feature>
<dbReference type="SUPFAM" id="SSF55856">
    <property type="entry name" value="Cytochrome b5-like heme/steroid binding domain"/>
    <property type="match status" value="1"/>
</dbReference>
<name>A0A0C3AF12_PILCF</name>
<comment type="similarity">
    <text evidence="1">Belongs to the cytochrome b5 family. MAPR subfamily.</text>
</comment>
<evidence type="ECO:0000256" key="1">
    <source>
        <dbReference type="ARBA" id="ARBA00038357"/>
    </source>
</evidence>